<keyword evidence="3 5" id="KW-0032">Aminotransferase</keyword>
<accession>A0A7X5QY08</accession>
<dbReference type="Pfam" id="PF00155">
    <property type="entry name" value="Aminotran_1_2"/>
    <property type="match status" value="2"/>
</dbReference>
<dbReference type="InterPro" id="IPR015421">
    <property type="entry name" value="PyrdxlP-dep_Trfase_major"/>
</dbReference>
<evidence type="ECO:0000256" key="2">
    <source>
        <dbReference type="ARBA" id="ARBA00022898"/>
    </source>
</evidence>
<dbReference type="RefSeq" id="WP_166701207.1">
    <property type="nucleotide sequence ID" value="NZ_JAAQTL010000003.1"/>
</dbReference>
<dbReference type="InterPro" id="IPR015424">
    <property type="entry name" value="PyrdxlP-dep_Trfase"/>
</dbReference>
<feature type="domain" description="Aminotransferase class I/classII large" evidence="4">
    <location>
        <begin position="66"/>
        <end position="153"/>
    </location>
</feature>
<keyword evidence="2" id="KW-0663">Pyridoxal phosphate</keyword>
<comment type="similarity">
    <text evidence="3">Belongs to the class-I pyridoxal-phosphate-dependent aminotransferase family.</text>
</comment>
<dbReference type="InterPro" id="IPR015422">
    <property type="entry name" value="PyrdxlP-dep_Trfase_small"/>
</dbReference>
<proteinExistence type="inferred from homology"/>
<dbReference type="GO" id="GO:0008483">
    <property type="term" value="F:transaminase activity"/>
    <property type="evidence" value="ECO:0007669"/>
    <property type="project" value="UniProtKB-KW"/>
</dbReference>
<keyword evidence="6" id="KW-1185">Reference proteome</keyword>
<dbReference type="Gene3D" id="3.90.1150.10">
    <property type="entry name" value="Aspartate Aminotransferase, domain 1"/>
    <property type="match status" value="1"/>
</dbReference>
<gene>
    <name evidence="5" type="ORF">HBF32_18130</name>
</gene>
<dbReference type="InterPro" id="IPR004838">
    <property type="entry name" value="NHTrfase_class1_PyrdxlP-BS"/>
</dbReference>
<dbReference type="Gene3D" id="3.40.640.10">
    <property type="entry name" value="Type I PLP-dependent aspartate aminotransferase-like (Major domain)"/>
    <property type="match status" value="2"/>
</dbReference>
<evidence type="ECO:0000259" key="4">
    <source>
        <dbReference type="Pfam" id="PF00155"/>
    </source>
</evidence>
<organism evidence="5 6">
    <name type="scientific">Luteibacter yeojuensis</name>
    <dbReference type="NCBI Taxonomy" id="345309"/>
    <lineage>
        <taxon>Bacteria</taxon>
        <taxon>Pseudomonadati</taxon>
        <taxon>Pseudomonadota</taxon>
        <taxon>Gammaproteobacteria</taxon>
        <taxon>Lysobacterales</taxon>
        <taxon>Rhodanobacteraceae</taxon>
        <taxon>Luteibacter</taxon>
    </lineage>
</organism>
<dbReference type="EC" id="2.6.1.-" evidence="3"/>
<protein>
    <recommendedName>
        <fullName evidence="3">Aminotransferase</fullName>
        <ecNumber evidence="3">2.6.1.-</ecNumber>
    </recommendedName>
</protein>
<evidence type="ECO:0000256" key="1">
    <source>
        <dbReference type="ARBA" id="ARBA00001933"/>
    </source>
</evidence>
<dbReference type="SUPFAM" id="SSF53383">
    <property type="entry name" value="PLP-dependent transferases"/>
    <property type="match status" value="1"/>
</dbReference>
<dbReference type="EMBL" id="JAAQTL010000003">
    <property type="protein sequence ID" value="NID17397.1"/>
    <property type="molecule type" value="Genomic_DNA"/>
</dbReference>
<evidence type="ECO:0000313" key="5">
    <source>
        <dbReference type="EMBL" id="NID17397.1"/>
    </source>
</evidence>
<dbReference type="PANTHER" id="PTHR42885">
    <property type="entry name" value="HISTIDINOL-PHOSPHATE AMINOTRANSFERASE-RELATED"/>
    <property type="match status" value="1"/>
</dbReference>
<reference evidence="5 6" key="1">
    <citation type="journal article" date="2006" name="Int. J. Syst. Evol. Microbiol.">
        <title>Dyella yeojuensis sp. nov., isolated from greenhouse soil in Korea.</title>
        <authorList>
            <person name="Kim B.Y."/>
            <person name="Weon H.Y."/>
            <person name="Lee K.H."/>
            <person name="Seok S.J."/>
            <person name="Kwon S.W."/>
            <person name="Go S.J."/>
            <person name="Stackebrandt E."/>
        </authorList>
    </citation>
    <scope>NUCLEOTIDE SEQUENCE [LARGE SCALE GENOMIC DNA]</scope>
    <source>
        <strain evidence="5 6">DSM 17673</strain>
    </source>
</reference>
<evidence type="ECO:0000313" key="6">
    <source>
        <dbReference type="Proteomes" id="UP000518878"/>
    </source>
</evidence>
<name>A0A7X5QY08_9GAMM</name>
<dbReference type="PROSITE" id="PS00105">
    <property type="entry name" value="AA_TRANSFER_CLASS_1"/>
    <property type="match status" value="1"/>
</dbReference>
<comment type="cofactor">
    <cofactor evidence="1 3">
        <name>pyridoxal 5'-phosphate</name>
        <dbReference type="ChEBI" id="CHEBI:597326"/>
    </cofactor>
</comment>
<dbReference type="CDD" id="cd00609">
    <property type="entry name" value="AAT_like"/>
    <property type="match status" value="1"/>
</dbReference>
<dbReference type="InterPro" id="IPR004839">
    <property type="entry name" value="Aminotransferase_I/II_large"/>
</dbReference>
<keyword evidence="3 5" id="KW-0808">Transferase</keyword>
<sequence>MLEHGGRLGRAAREYGIPREAWLDLSTGVSPYAWPVPPVPPSAWHRLPEDDDGLLETARAYYGSHHLLPVAGSQAAIAALPRLRPPSRVAIVDPGYAEHAHAWRRAGHDVTTMPMDDLLVRANEFDVVVLIRPNNPTGGCPEIEAVSTLHALIDPVGAAMTARDPLSAEASRPDSLAAMAAPTRAVRYDGPWLVVDEAFIDAHPERSLAPYASEGLVILRSVGKFFGLAGARAGFVVAWPELLDALAEALGPWTLTGPTRYVVAQAFADRAWHASAREWLRVASSRLAALLTKHGLPPSGGCEFFQYCVHPAARALHRALAERAILVRHFDTPQALRFGLPGDEDGFARLDDALARVLA</sequence>
<dbReference type="GO" id="GO:0030170">
    <property type="term" value="F:pyridoxal phosphate binding"/>
    <property type="evidence" value="ECO:0007669"/>
    <property type="project" value="InterPro"/>
</dbReference>
<feature type="domain" description="Aminotransferase class I/classII large" evidence="4">
    <location>
        <begin position="190"/>
        <end position="340"/>
    </location>
</feature>
<dbReference type="Proteomes" id="UP000518878">
    <property type="component" value="Unassembled WGS sequence"/>
</dbReference>
<evidence type="ECO:0000256" key="3">
    <source>
        <dbReference type="RuleBase" id="RU000481"/>
    </source>
</evidence>
<dbReference type="AlphaFoldDB" id="A0A7X5QY08"/>
<comment type="caution">
    <text evidence="5">The sequence shown here is derived from an EMBL/GenBank/DDBJ whole genome shotgun (WGS) entry which is preliminary data.</text>
</comment>
<dbReference type="PANTHER" id="PTHR42885:SF1">
    <property type="entry name" value="THREONINE-PHOSPHATE DECARBOXYLASE"/>
    <property type="match status" value="1"/>
</dbReference>